<keyword evidence="2" id="KW-0560">Oxidoreductase</keyword>
<evidence type="ECO:0000256" key="4">
    <source>
        <dbReference type="SAM" id="MobiDB-lite"/>
    </source>
</evidence>
<dbReference type="InterPro" id="IPR037350">
    <property type="entry name" value="LMO_FMN"/>
</dbReference>
<evidence type="ECO:0000256" key="1">
    <source>
        <dbReference type="ARBA" id="ARBA00001917"/>
    </source>
</evidence>
<dbReference type="EMBL" id="BAABAE010000003">
    <property type="protein sequence ID" value="GAA3744616.1"/>
    <property type="molecule type" value="Genomic_DNA"/>
</dbReference>
<dbReference type="PROSITE" id="PS00557">
    <property type="entry name" value="FMN_HYDROXY_ACID_DH_1"/>
    <property type="match status" value="1"/>
</dbReference>
<evidence type="ECO:0000256" key="3">
    <source>
        <dbReference type="ARBA" id="ARBA00024042"/>
    </source>
</evidence>
<feature type="domain" description="FMN hydroxy acid dehydrogenase" evidence="5">
    <location>
        <begin position="33"/>
        <end position="437"/>
    </location>
</feature>
<dbReference type="InterPro" id="IPR013785">
    <property type="entry name" value="Aldolase_TIM"/>
</dbReference>
<evidence type="ECO:0000256" key="2">
    <source>
        <dbReference type="ARBA" id="ARBA00023002"/>
    </source>
</evidence>
<dbReference type="CDD" id="cd03332">
    <property type="entry name" value="LMO_FMN"/>
    <property type="match status" value="1"/>
</dbReference>
<evidence type="ECO:0000259" key="5">
    <source>
        <dbReference type="PROSITE" id="PS51349"/>
    </source>
</evidence>
<dbReference type="InterPro" id="IPR037396">
    <property type="entry name" value="FMN_HAD"/>
</dbReference>
<name>A0ABP7FQM3_9MICO</name>
<sequence length="444" mass="47165">MEDGRLTMAQERSVTGFGRETQSTIYRDGASGRRPAVPTAAQALYDAAHAAMSPEAWAYVAGSSGSETTAAANRSALDRWRILPRVLRNVAVRDLGIDLFGHRYPSPVIAAPVGALGLVHPDADLAVARATAELGIPYIFSNQASKTMEETAAVMGDSPRWFQLYWSSSDDLVASLLRRAEGAGAQAIVITLDTHTLGWRPQDLDLAYLPFIHGIGIAQYTSDPVFRAIVRERAAAPSAGAPPRITPSAVRTLLDMTRNHPGRFFENLRSGEPKAAVETFLDVFSRPSLTWDELAFAREHTSLPIVLKGIQHPDDAKRALAAGVDGIVVSNHGGRQIDGAIGSLDALPAIVDTVNGAVPVLFDSGIRGGSDILKAMALGASAVLVGRPWVYGLAIAGSAGVREVLRNLVAEFDIALGLSGHTSVSELSRDSLAERADQRMSPPA</sequence>
<dbReference type="PIRSF" id="PIRSF000138">
    <property type="entry name" value="Al-hdrx_acd_dh"/>
    <property type="match status" value="1"/>
</dbReference>
<dbReference type="InterPro" id="IPR008259">
    <property type="entry name" value="FMN_hydac_DH_AS"/>
</dbReference>
<dbReference type="PANTHER" id="PTHR10578:SF143">
    <property type="entry name" value="FMN-DEPENDENT ALPHA-HYDROXY ACID DEHYDROGENASE PB1A11.03"/>
    <property type="match status" value="1"/>
</dbReference>
<feature type="region of interest" description="Disordered" evidence="4">
    <location>
        <begin position="1"/>
        <end position="34"/>
    </location>
</feature>
<comment type="similarity">
    <text evidence="3">Belongs to the FMN-dependent alpha-hydroxy acid dehydrogenase family.</text>
</comment>
<dbReference type="InterPro" id="IPR000262">
    <property type="entry name" value="FMN-dep_DH"/>
</dbReference>
<dbReference type="Gene3D" id="3.20.20.70">
    <property type="entry name" value="Aldolase class I"/>
    <property type="match status" value="1"/>
</dbReference>
<keyword evidence="7" id="KW-1185">Reference proteome</keyword>
<proteinExistence type="inferred from homology"/>
<dbReference type="Pfam" id="PF01070">
    <property type="entry name" value="FMN_dh"/>
    <property type="match status" value="1"/>
</dbReference>
<dbReference type="PANTHER" id="PTHR10578">
    <property type="entry name" value="S -2-HYDROXY-ACID OXIDASE-RELATED"/>
    <property type="match status" value="1"/>
</dbReference>
<comment type="cofactor">
    <cofactor evidence="1">
        <name>FMN</name>
        <dbReference type="ChEBI" id="CHEBI:58210"/>
    </cofactor>
</comment>
<organism evidence="6 7">
    <name type="scientific">Leifsonella bigeumensis</name>
    <dbReference type="NCBI Taxonomy" id="433643"/>
    <lineage>
        <taxon>Bacteria</taxon>
        <taxon>Bacillati</taxon>
        <taxon>Actinomycetota</taxon>
        <taxon>Actinomycetes</taxon>
        <taxon>Micrococcales</taxon>
        <taxon>Microbacteriaceae</taxon>
        <taxon>Leifsonella</taxon>
    </lineage>
</organism>
<accession>A0ABP7FQM3</accession>
<gene>
    <name evidence="6" type="ORF">GCM10022239_20110</name>
</gene>
<protein>
    <submittedName>
        <fullName evidence="6">Alpha-hydroxy-acid oxidizing protein</fullName>
    </submittedName>
</protein>
<dbReference type="Proteomes" id="UP001501004">
    <property type="component" value="Unassembled WGS sequence"/>
</dbReference>
<dbReference type="PROSITE" id="PS51349">
    <property type="entry name" value="FMN_HYDROXY_ACID_DH_2"/>
    <property type="match status" value="1"/>
</dbReference>
<comment type="caution">
    <text evidence="6">The sequence shown here is derived from an EMBL/GenBank/DDBJ whole genome shotgun (WGS) entry which is preliminary data.</text>
</comment>
<dbReference type="InterPro" id="IPR012133">
    <property type="entry name" value="Alpha-hydoxy_acid_DH_FMN"/>
</dbReference>
<evidence type="ECO:0000313" key="7">
    <source>
        <dbReference type="Proteomes" id="UP001501004"/>
    </source>
</evidence>
<dbReference type="SUPFAM" id="SSF51395">
    <property type="entry name" value="FMN-linked oxidoreductases"/>
    <property type="match status" value="1"/>
</dbReference>
<evidence type="ECO:0000313" key="6">
    <source>
        <dbReference type="EMBL" id="GAA3744616.1"/>
    </source>
</evidence>
<reference evidence="7" key="1">
    <citation type="journal article" date="2019" name="Int. J. Syst. Evol. Microbiol.">
        <title>The Global Catalogue of Microorganisms (GCM) 10K type strain sequencing project: providing services to taxonomists for standard genome sequencing and annotation.</title>
        <authorList>
            <consortium name="The Broad Institute Genomics Platform"/>
            <consortium name="The Broad Institute Genome Sequencing Center for Infectious Disease"/>
            <person name="Wu L."/>
            <person name="Ma J."/>
        </authorList>
    </citation>
    <scope>NUCLEOTIDE SEQUENCE [LARGE SCALE GENOMIC DNA]</scope>
    <source>
        <strain evidence="7">JCM 16949</strain>
    </source>
</reference>